<evidence type="ECO:0000259" key="7">
    <source>
        <dbReference type="Pfam" id="PF00557"/>
    </source>
</evidence>
<dbReference type="FunFam" id="3.90.230.10:FF:000007">
    <property type="entry name" value="Xaa-Pro aminopeptidase P"/>
    <property type="match status" value="1"/>
</dbReference>
<evidence type="ECO:0000256" key="1">
    <source>
        <dbReference type="ARBA" id="ARBA00001936"/>
    </source>
</evidence>
<organism evidence="10 11">
    <name type="scientific">Brettanomyces naardenensis</name>
    <name type="common">Yeast</name>
    <dbReference type="NCBI Taxonomy" id="13370"/>
    <lineage>
        <taxon>Eukaryota</taxon>
        <taxon>Fungi</taxon>
        <taxon>Dikarya</taxon>
        <taxon>Ascomycota</taxon>
        <taxon>Saccharomycotina</taxon>
        <taxon>Pichiomycetes</taxon>
        <taxon>Pichiales</taxon>
        <taxon>Pichiaceae</taxon>
        <taxon>Brettanomyces</taxon>
    </lineage>
</organism>
<feature type="domain" description="Peptidase M24" evidence="7">
    <location>
        <begin position="456"/>
        <end position="670"/>
    </location>
</feature>
<keyword evidence="5" id="KW-0464">Manganese</keyword>
<dbReference type="SUPFAM" id="SSF55920">
    <property type="entry name" value="Creatinase/aminopeptidase"/>
    <property type="match status" value="1"/>
</dbReference>
<feature type="domain" description="Peptidase M24 C-terminal" evidence="9">
    <location>
        <begin position="683"/>
        <end position="744"/>
    </location>
</feature>
<evidence type="ECO:0000259" key="9">
    <source>
        <dbReference type="Pfam" id="PF16188"/>
    </source>
</evidence>
<evidence type="ECO:0000256" key="6">
    <source>
        <dbReference type="SAM" id="MobiDB-lite"/>
    </source>
</evidence>
<dbReference type="OrthoDB" id="9995434at2759"/>
<dbReference type="PANTHER" id="PTHR43763">
    <property type="entry name" value="XAA-PRO AMINOPEPTIDASE 1"/>
    <property type="match status" value="1"/>
</dbReference>
<dbReference type="GO" id="GO:0046872">
    <property type="term" value="F:metal ion binding"/>
    <property type="evidence" value="ECO:0007669"/>
    <property type="project" value="UniProtKB-KW"/>
</dbReference>
<dbReference type="InterPro" id="IPR000994">
    <property type="entry name" value="Pept_M24"/>
</dbReference>
<evidence type="ECO:0000256" key="3">
    <source>
        <dbReference type="ARBA" id="ARBA00022723"/>
    </source>
</evidence>
<dbReference type="Pfam" id="PF00557">
    <property type="entry name" value="Peptidase_M24"/>
    <property type="match status" value="1"/>
</dbReference>
<dbReference type="GO" id="GO:0070006">
    <property type="term" value="F:metalloaminopeptidase activity"/>
    <property type="evidence" value="ECO:0007669"/>
    <property type="project" value="InterPro"/>
</dbReference>
<dbReference type="InterPro" id="IPR000587">
    <property type="entry name" value="Creatinase_N"/>
</dbReference>
<dbReference type="AlphaFoldDB" id="A0A448YQ36"/>
<dbReference type="InterPro" id="IPR033740">
    <property type="entry name" value="Pept_M24B"/>
</dbReference>
<name>A0A448YQ36_BRENA</name>
<evidence type="ECO:0000256" key="4">
    <source>
        <dbReference type="ARBA" id="ARBA00022801"/>
    </source>
</evidence>
<dbReference type="Gene3D" id="3.40.350.10">
    <property type="entry name" value="Creatinase/prolidase N-terminal domain"/>
    <property type="match status" value="2"/>
</dbReference>
<dbReference type="SUPFAM" id="SSF53092">
    <property type="entry name" value="Creatinase/prolidase N-terminal domain"/>
    <property type="match status" value="1"/>
</dbReference>
<dbReference type="CDD" id="cd01085">
    <property type="entry name" value="APP"/>
    <property type="match status" value="1"/>
</dbReference>
<dbReference type="InterPro" id="IPR029149">
    <property type="entry name" value="Creatin/AminoP/Spt16_N"/>
</dbReference>
<dbReference type="Gene3D" id="3.90.230.10">
    <property type="entry name" value="Creatinase/methionine aminopeptidase superfamily"/>
    <property type="match status" value="1"/>
</dbReference>
<dbReference type="GO" id="GO:0005737">
    <property type="term" value="C:cytoplasm"/>
    <property type="evidence" value="ECO:0007669"/>
    <property type="project" value="UniProtKB-ARBA"/>
</dbReference>
<feature type="domain" description="Creatinase N-terminal" evidence="8">
    <location>
        <begin position="122"/>
        <end position="268"/>
    </location>
</feature>
<keyword evidence="4" id="KW-0378">Hydrolase</keyword>
<dbReference type="Proteomes" id="UP000290900">
    <property type="component" value="Unassembled WGS sequence"/>
</dbReference>
<evidence type="ECO:0000313" key="10">
    <source>
        <dbReference type="EMBL" id="VEU23055.1"/>
    </source>
</evidence>
<comment type="cofactor">
    <cofactor evidence="1">
        <name>Mn(2+)</name>
        <dbReference type="ChEBI" id="CHEBI:29035"/>
    </cofactor>
</comment>
<sequence>MSQIKGEKEEEVANEDRYDPESNADAYTASIYTGGRAQSIYTDGHAPSIYTDGHAPSIYTDGHAPSIYTDGRTYAPSDVNMSVSSSAQISNSIPSQLISSFPSEAYVSATLSPFETFNSSHRLELLRSFMVARKLSAYIIPSEDEHQSEYTAAKDQRRSFISGFTGSSGVAIVTLESAALSTDGRYFLQAARQLDGNWQLLKQNVSGYPSWQEWVVDEVLEGLKERRMDGIGGGAGVLSIENASIGVDPRLISVSTGLDLKERCFNANIGFATIMDVNLVDKVMQVEGEVPPENDSKIFQHELEYSGETTESKLQRIRSFMTSRGSFAVVVSSLDEIAWLLNLRGNDIAFNPVFFSYVIVTLDSVSVYVDRKKITPEIRQYLLHCTENLHIFRYNQFWQDLPALDSPDLETEVVCTESEPSYALYTLIPSVYEIERRSIVTELKGIKNSVEVVGNRRAQLRDSVALCQFFAWLEEQLQNGVELSEMDAANRATYYRSLQPHFKGLSFATISASGANSSVVHYEPTEEESSPVDRNKVFLFDSGAQYPDGTTDITRTFHFGRPSLIEKKLFSLVLSGHLNVAMLNFKPGTSSYYIDSLARRPLLKHGFDYSHGTGHGIDTYICVHSGPCGLSPAKTSYNYKPLEAGNFISDEPGCYLDNQFGIRIESDVRVAADEPHDERRKSVLHFEYLTLVPFGLNLIDKAFLSDPQVKWINSYHKAVRENVAPYLMADQRALAWLLRETREI</sequence>
<evidence type="ECO:0000313" key="11">
    <source>
        <dbReference type="Proteomes" id="UP000290900"/>
    </source>
</evidence>
<dbReference type="InterPro" id="IPR032416">
    <property type="entry name" value="Peptidase_M24_C"/>
</dbReference>
<protein>
    <submittedName>
        <fullName evidence="10">DEKNAAC104122</fullName>
    </submittedName>
</protein>
<evidence type="ECO:0000256" key="2">
    <source>
        <dbReference type="ARBA" id="ARBA00008766"/>
    </source>
</evidence>
<comment type="similarity">
    <text evidence="2">Belongs to the peptidase M24B family.</text>
</comment>
<keyword evidence="3" id="KW-0479">Metal-binding</keyword>
<feature type="region of interest" description="Disordered" evidence="6">
    <location>
        <begin position="1"/>
        <end position="24"/>
    </location>
</feature>
<dbReference type="FunFam" id="3.40.350.10:FF:000003">
    <property type="entry name" value="Xaa-pro aminopeptidase P"/>
    <property type="match status" value="1"/>
</dbReference>
<dbReference type="InterPro" id="IPR050422">
    <property type="entry name" value="X-Pro_aminopeptidase_P"/>
</dbReference>
<gene>
    <name evidence="10" type="ORF">BRENAR_LOCUS3786</name>
</gene>
<dbReference type="STRING" id="13370.A0A448YQ36"/>
<dbReference type="PANTHER" id="PTHR43763:SF6">
    <property type="entry name" value="XAA-PRO AMINOPEPTIDASE 1"/>
    <property type="match status" value="1"/>
</dbReference>
<evidence type="ECO:0000259" key="8">
    <source>
        <dbReference type="Pfam" id="PF01321"/>
    </source>
</evidence>
<evidence type="ECO:0000256" key="5">
    <source>
        <dbReference type="ARBA" id="ARBA00023211"/>
    </source>
</evidence>
<dbReference type="Pfam" id="PF01321">
    <property type="entry name" value="Creatinase_N"/>
    <property type="match status" value="1"/>
</dbReference>
<dbReference type="InParanoid" id="A0A448YQ36"/>
<dbReference type="Pfam" id="PF16189">
    <property type="entry name" value="Creatinase_N_2"/>
    <property type="match status" value="1"/>
</dbReference>
<dbReference type="EMBL" id="CAACVR010000034">
    <property type="protein sequence ID" value="VEU23055.1"/>
    <property type="molecule type" value="Genomic_DNA"/>
</dbReference>
<keyword evidence="11" id="KW-1185">Reference proteome</keyword>
<dbReference type="InterPro" id="IPR036005">
    <property type="entry name" value="Creatinase/aminopeptidase-like"/>
</dbReference>
<reference evidence="10 11" key="1">
    <citation type="submission" date="2018-12" db="EMBL/GenBank/DDBJ databases">
        <authorList>
            <person name="Tiukova I."/>
            <person name="Dainat J."/>
        </authorList>
    </citation>
    <scope>NUCLEOTIDE SEQUENCE [LARGE SCALE GENOMIC DNA]</scope>
</reference>
<proteinExistence type="inferred from homology"/>
<accession>A0A448YQ36</accession>
<dbReference type="Pfam" id="PF16188">
    <property type="entry name" value="Peptidase_M24_C"/>
    <property type="match status" value="1"/>
</dbReference>